<proteinExistence type="predicted"/>
<reference evidence="2 3" key="1">
    <citation type="journal article" date="2015" name="Geomicrobiol. J.">
        <title>Caldisalinibacter kiritimatiensis gen. nov., sp. nov., a moderately thermohalophilic thiosulfate-reducing bacterium from a hypersaline microbial mat.</title>
        <authorList>
            <person name="Ben Hania W."/>
            <person name="Joseph M."/>
            <person name="Fiebig A."/>
            <person name="Bunk B."/>
            <person name="Klenk H.-P."/>
            <person name="Fardeau M.-L."/>
            <person name="Spring S."/>
        </authorList>
    </citation>
    <scope>NUCLEOTIDE SEQUENCE [LARGE SCALE GENOMIC DNA]</scope>
    <source>
        <strain evidence="2 3">L21-TH-D2</strain>
    </source>
</reference>
<dbReference type="RefSeq" id="WP_006309438.1">
    <property type="nucleotide sequence ID" value="NZ_ARZA01000074.1"/>
</dbReference>
<evidence type="ECO:0000313" key="3">
    <source>
        <dbReference type="Proteomes" id="UP000013378"/>
    </source>
</evidence>
<feature type="transmembrane region" description="Helical" evidence="1">
    <location>
        <begin position="96"/>
        <end position="119"/>
    </location>
</feature>
<sequence>MENSIHEQVYIFFTTFYGGIIIGFIYDLYRIFRYYSKPKKIATFIEDLVFWIIVSFIALFILIFSNWGEIRGYVFLGFVSGAIVYNKLLSKIVIKILVYIVKAIIKFLKILLDILLWPIKILANLLYRPYKKVSSEVKKIIRKVKRILKLPARIVKDIKKYTKFILQKK</sequence>
<comment type="caution">
    <text evidence="2">The sequence shown here is derived from an EMBL/GenBank/DDBJ whole genome shotgun (WGS) entry which is preliminary data.</text>
</comment>
<dbReference type="OrthoDB" id="1685240at2"/>
<dbReference type="STRING" id="1304284.L21TH_0777"/>
<feature type="transmembrane region" description="Helical" evidence="1">
    <location>
        <begin position="12"/>
        <end position="29"/>
    </location>
</feature>
<gene>
    <name evidence="2" type="ORF">L21TH_0777</name>
</gene>
<dbReference type="InterPro" id="IPR019074">
    <property type="entry name" value="YabQ"/>
</dbReference>
<dbReference type="EMBL" id="ARZA01000074">
    <property type="protein sequence ID" value="EOD01153.1"/>
    <property type="molecule type" value="Genomic_DNA"/>
</dbReference>
<keyword evidence="3" id="KW-1185">Reference proteome</keyword>
<dbReference type="Proteomes" id="UP000013378">
    <property type="component" value="Unassembled WGS sequence"/>
</dbReference>
<dbReference type="eggNOG" id="ENOG5032YR5">
    <property type="taxonomic scope" value="Bacteria"/>
</dbReference>
<protein>
    <submittedName>
        <fullName evidence="2">Spore cortex biosynthesis protein</fullName>
    </submittedName>
</protein>
<evidence type="ECO:0000256" key="1">
    <source>
        <dbReference type="SAM" id="Phobius"/>
    </source>
</evidence>
<dbReference type="Pfam" id="PF09578">
    <property type="entry name" value="Spore_YabQ"/>
    <property type="match status" value="1"/>
</dbReference>
<dbReference type="AlphaFoldDB" id="R1AVC1"/>
<keyword evidence="1" id="KW-1133">Transmembrane helix</keyword>
<evidence type="ECO:0000313" key="2">
    <source>
        <dbReference type="EMBL" id="EOD01153.1"/>
    </source>
</evidence>
<dbReference type="NCBIfam" id="TIGR02893">
    <property type="entry name" value="spore_yabQ"/>
    <property type="match status" value="1"/>
</dbReference>
<feature type="transmembrane region" description="Helical" evidence="1">
    <location>
        <begin position="70"/>
        <end position="89"/>
    </location>
</feature>
<accession>R1AVC1</accession>
<organism evidence="2 3">
    <name type="scientific">Caldisalinibacter kiritimatiensis</name>
    <dbReference type="NCBI Taxonomy" id="1304284"/>
    <lineage>
        <taxon>Bacteria</taxon>
        <taxon>Bacillati</taxon>
        <taxon>Bacillota</taxon>
        <taxon>Tissierellia</taxon>
        <taxon>Tissierellales</taxon>
        <taxon>Thermohalobacteraceae</taxon>
        <taxon>Caldisalinibacter</taxon>
    </lineage>
</organism>
<name>R1AVC1_9FIRM</name>
<feature type="transmembrane region" description="Helical" evidence="1">
    <location>
        <begin position="41"/>
        <end position="64"/>
    </location>
</feature>
<keyword evidence="1" id="KW-0472">Membrane</keyword>
<keyword evidence="1" id="KW-0812">Transmembrane</keyword>